<keyword evidence="4" id="KW-1185">Reference proteome</keyword>
<keyword evidence="2" id="KW-0472">Membrane</keyword>
<dbReference type="EMBL" id="JAUEPU010000199">
    <property type="protein sequence ID" value="KAK0473798.1"/>
    <property type="molecule type" value="Genomic_DNA"/>
</dbReference>
<evidence type="ECO:0008006" key="5">
    <source>
        <dbReference type="Google" id="ProtNLM"/>
    </source>
</evidence>
<evidence type="ECO:0000313" key="4">
    <source>
        <dbReference type="Proteomes" id="UP001175228"/>
    </source>
</evidence>
<accession>A0AA39NYM7</accession>
<organism evidence="3 4">
    <name type="scientific">Armillaria luteobubalina</name>
    <dbReference type="NCBI Taxonomy" id="153913"/>
    <lineage>
        <taxon>Eukaryota</taxon>
        <taxon>Fungi</taxon>
        <taxon>Dikarya</taxon>
        <taxon>Basidiomycota</taxon>
        <taxon>Agaricomycotina</taxon>
        <taxon>Agaricomycetes</taxon>
        <taxon>Agaricomycetidae</taxon>
        <taxon>Agaricales</taxon>
        <taxon>Marasmiineae</taxon>
        <taxon>Physalacriaceae</taxon>
        <taxon>Armillaria</taxon>
    </lineage>
</organism>
<dbReference type="Proteomes" id="UP001175228">
    <property type="component" value="Unassembled WGS sequence"/>
</dbReference>
<gene>
    <name evidence="3" type="ORF">EDD18DRAFT_1224188</name>
</gene>
<protein>
    <recommendedName>
        <fullName evidence="5">Mid2 domain-containing protein</fullName>
    </recommendedName>
</protein>
<proteinExistence type="predicted"/>
<feature type="region of interest" description="Disordered" evidence="1">
    <location>
        <begin position="259"/>
        <end position="280"/>
    </location>
</feature>
<dbReference type="AlphaFoldDB" id="A0AA39NYM7"/>
<feature type="transmembrane region" description="Helical" evidence="2">
    <location>
        <begin position="198"/>
        <end position="221"/>
    </location>
</feature>
<keyword evidence="2" id="KW-0812">Transmembrane</keyword>
<evidence type="ECO:0000256" key="1">
    <source>
        <dbReference type="SAM" id="MobiDB-lite"/>
    </source>
</evidence>
<evidence type="ECO:0000313" key="3">
    <source>
        <dbReference type="EMBL" id="KAK0473798.1"/>
    </source>
</evidence>
<reference evidence="3" key="1">
    <citation type="submission" date="2023-06" db="EMBL/GenBank/DDBJ databases">
        <authorList>
            <consortium name="Lawrence Berkeley National Laboratory"/>
            <person name="Ahrendt S."/>
            <person name="Sahu N."/>
            <person name="Indic B."/>
            <person name="Wong-Bajracharya J."/>
            <person name="Merenyi Z."/>
            <person name="Ke H.-M."/>
            <person name="Monk M."/>
            <person name="Kocsube S."/>
            <person name="Drula E."/>
            <person name="Lipzen A."/>
            <person name="Balint B."/>
            <person name="Henrissat B."/>
            <person name="Andreopoulos B."/>
            <person name="Martin F.M."/>
            <person name="Harder C.B."/>
            <person name="Rigling D."/>
            <person name="Ford K.L."/>
            <person name="Foster G.D."/>
            <person name="Pangilinan J."/>
            <person name="Papanicolaou A."/>
            <person name="Barry K."/>
            <person name="LaButti K."/>
            <person name="Viragh M."/>
            <person name="Koriabine M."/>
            <person name="Yan M."/>
            <person name="Riley R."/>
            <person name="Champramary S."/>
            <person name="Plett K.L."/>
            <person name="Tsai I.J."/>
            <person name="Slot J."/>
            <person name="Sipos G."/>
            <person name="Plett J."/>
            <person name="Nagy L.G."/>
            <person name="Grigoriev I.V."/>
        </authorList>
    </citation>
    <scope>NUCLEOTIDE SEQUENCE</scope>
    <source>
        <strain evidence="3">HWK02</strain>
    </source>
</reference>
<comment type="caution">
    <text evidence="3">The sequence shown here is derived from an EMBL/GenBank/DDBJ whole genome shotgun (WGS) entry which is preliminary data.</text>
</comment>
<keyword evidence="2" id="KW-1133">Transmembrane helix</keyword>
<evidence type="ECO:0000256" key="2">
    <source>
        <dbReference type="SAM" id="Phobius"/>
    </source>
</evidence>
<name>A0AA39NYM7_9AGAR</name>
<sequence>MLPSAGFLDLTKTGWSKVFLRQMNWPTCCTSSSRLMKPFPYNSTVVTVEGRPHNSHLIFFIFFPQIGMSIGPFHSISFLSLAFVSFALHIEIPDDKHIFQGQNTTVNLMYENGDPPVVLLKKYHPTRKNSSNNVLSVANFTVNETLNITFDHSDKYQILAFRNDSMNQDHPSPIASSFVFEVQDKNKDHSRHGSDKGLIVGAVLGSVALVVIVLFTAYLIFLRSRRRRSFQDRLVRHSDTPASSFVQYLYAKYPPRRDLRSTNNGDIPPPVYISPSPTSARTSLRYSMGTKSISSSTTSFRQKPLTDRQMDIQGRLHSLQEKLLKLEGASWRGQDEIEAAENDAEILDTKSKIGTLKDFLESSWAMNATDVVPSELVHCFTSY</sequence>